<evidence type="ECO:0008006" key="3">
    <source>
        <dbReference type="Google" id="ProtNLM"/>
    </source>
</evidence>
<protein>
    <recommendedName>
        <fullName evidence="3">DUF1064 domain-containing protein</fullName>
    </recommendedName>
</protein>
<dbReference type="eggNOG" id="ENOG50320MT">
    <property type="taxonomic scope" value="Bacteria"/>
</dbReference>
<name>C8PFF8_9BACT</name>
<dbReference type="InterPro" id="IPR009414">
    <property type="entry name" value="DUF1064"/>
</dbReference>
<keyword evidence="2" id="KW-1185">Reference proteome</keyword>
<reference evidence="1 2" key="1">
    <citation type="submission" date="2009-07" db="EMBL/GenBank/DDBJ databases">
        <authorList>
            <person name="Madupu R."/>
            <person name="Sebastian Y."/>
            <person name="Durkin A.S."/>
            <person name="Torralba M."/>
            <person name="Methe B."/>
            <person name="Sutton G.G."/>
            <person name="Strausberg R.L."/>
            <person name="Nelson K.E."/>
        </authorList>
    </citation>
    <scope>NUCLEOTIDE SEQUENCE [LARGE SCALE GENOMIC DNA]</scope>
    <source>
        <strain evidence="1 2">RM3268</strain>
    </source>
</reference>
<evidence type="ECO:0000313" key="2">
    <source>
        <dbReference type="Proteomes" id="UP000005709"/>
    </source>
</evidence>
<accession>C8PFF8</accession>
<gene>
    <name evidence="1" type="ORF">CAMGR0001_2115</name>
</gene>
<dbReference type="Proteomes" id="UP000005709">
    <property type="component" value="Unassembled WGS sequence"/>
</dbReference>
<dbReference type="OrthoDB" id="5363620at2"/>
<dbReference type="Pfam" id="PF06356">
    <property type="entry name" value="DUF1064"/>
    <property type="match status" value="1"/>
</dbReference>
<dbReference type="STRING" id="824.CGRAC_0220"/>
<evidence type="ECO:0000313" key="1">
    <source>
        <dbReference type="EMBL" id="EEV18424.1"/>
    </source>
</evidence>
<proteinExistence type="predicted"/>
<dbReference type="EMBL" id="ACYG01000014">
    <property type="protein sequence ID" value="EEV18424.1"/>
    <property type="molecule type" value="Genomic_DNA"/>
</dbReference>
<sequence length="116" mass="13375">MRIGRVSKYKAKKTAYGGAIYDSAKEAKRAAELELLQRAGKIKNLRRQVKFTLQDKFRYRGKTIRAIEYVADFVYEADGLIIEDVKGYRTPEYKIKAKMLKRLISCGEIDGEFVES</sequence>
<dbReference type="RefSeq" id="WP_005869980.1">
    <property type="nucleotide sequence ID" value="NZ_ACYG01000014.1"/>
</dbReference>
<organism evidence="1 2">
    <name type="scientific">Campylobacter gracilis RM3268</name>
    <dbReference type="NCBI Taxonomy" id="553220"/>
    <lineage>
        <taxon>Bacteria</taxon>
        <taxon>Pseudomonadati</taxon>
        <taxon>Campylobacterota</taxon>
        <taxon>Epsilonproteobacteria</taxon>
        <taxon>Campylobacterales</taxon>
        <taxon>Campylobacteraceae</taxon>
        <taxon>Campylobacter</taxon>
    </lineage>
</organism>
<dbReference type="AlphaFoldDB" id="C8PFF8"/>
<comment type="caution">
    <text evidence="1">The sequence shown here is derived from an EMBL/GenBank/DDBJ whole genome shotgun (WGS) entry which is preliminary data.</text>
</comment>